<dbReference type="InterPro" id="IPR012337">
    <property type="entry name" value="RNaseH-like_sf"/>
</dbReference>
<dbReference type="Gene3D" id="3.30.70.270">
    <property type="match status" value="2"/>
</dbReference>
<evidence type="ECO:0008006" key="7">
    <source>
        <dbReference type="Google" id="ProtNLM"/>
    </source>
</evidence>
<dbReference type="InterPro" id="IPR041577">
    <property type="entry name" value="RT_RNaseH_2"/>
</dbReference>
<feature type="domain" description="Reverse transcriptase/retrotransposon-derived protein RNase H-like" evidence="3">
    <location>
        <begin position="557"/>
        <end position="648"/>
    </location>
</feature>
<dbReference type="EMBL" id="BKCJ010003137">
    <property type="protein sequence ID" value="GEU53209.1"/>
    <property type="molecule type" value="Genomic_DNA"/>
</dbReference>
<dbReference type="SUPFAM" id="SSF56672">
    <property type="entry name" value="DNA/RNA polymerases"/>
    <property type="match status" value="1"/>
</dbReference>
<dbReference type="InterPro" id="IPR036397">
    <property type="entry name" value="RNaseH_sf"/>
</dbReference>
<feature type="domain" description="Reverse transcriptase" evidence="2">
    <location>
        <begin position="360"/>
        <end position="494"/>
    </location>
</feature>
<name>A0A6L2KW44_TANCI</name>
<feature type="domain" description="Integrase zinc-binding" evidence="4">
    <location>
        <begin position="702"/>
        <end position="746"/>
    </location>
</feature>
<evidence type="ECO:0000313" key="6">
    <source>
        <dbReference type="EMBL" id="GEU53209.1"/>
    </source>
</evidence>
<dbReference type="Pfam" id="PF17919">
    <property type="entry name" value="RT_RNaseH_2"/>
    <property type="match status" value="1"/>
</dbReference>
<accession>A0A6L2KW44</accession>
<dbReference type="Pfam" id="PF00078">
    <property type="entry name" value="RVT_1"/>
    <property type="match status" value="1"/>
</dbReference>
<dbReference type="SUPFAM" id="SSF53098">
    <property type="entry name" value="Ribonuclease H-like"/>
    <property type="match status" value="1"/>
</dbReference>
<reference evidence="6" key="1">
    <citation type="journal article" date="2019" name="Sci. Rep.">
        <title>Draft genome of Tanacetum cinerariifolium, the natural source of mosquito coil.</title>
        <authorList>
            <person name="Yamashiro T."/>
            <person name="Shiraishi A."/>
            <person name="Satake H."/>
            <person name="Nakayama K."/>
        </authorList>
    </citation>
    <scope>NUCLEOTIDE SEQUENCE</scope>
</reference>
<dbReference type="InterPro" id="IPR056924">
    <property type="entry name" value="SH3_Tf2-1"/>
</dbReference>
<dbReference type="InterPro" id="IPR043128">
    <property type="entry name" value="Rev_trsase/Diguanyl_cyclase"/>
</dbReference>
<evidence type="ECO:0000259" key="4">
    <source>
        <dbReference type="Pfam" id="PF17921"/>
    </source>
</evidence>
<dbReference type="InterPro" id="IPR043502">
    <property type="entry name" value="DNA/RNA_pol_sf"/>
</dbReference>
<protein>
    <recommendedName>
        <fullName evidence="7">Reverse transcriptase domain-containing protein</fullName>
    </recommendedName>
</protein>
<evidence type="ECO:0000256" key="1">
    <source>
        <dbReference type="SAM" id="MobiDB-lite"/>
    </source>
</evidence>
<dbReference type="FunFam" id="3.30.70.270:FF:000020">
    <property type="entry name" value="Transposon Tf2-6 polyprotein-like Protein"/>
    <property type="match status" value="1"/>
</dbReference>
<dbReference type="GO" id="GO:0003676">
    <property type="term" value="F:nucleic acid binding"/>
    <property type="evidence" value="ECO:0007669"/>
    <property type="project" value="InterPro"/>
</dbReference>
<dbReference type="CDD" id="cd01647">
    <property type="entry name" value="RT_LTR"/>
    <property type="match status" value="1"/>
</dbReference>
<dbReference type="Pfam" id="PF17921">
    <property type="entry name" value="Integrase_H2C2"/>
    <property type="match status" value="1"/>
</dbReference>
<organism evidence="6">
    <name type="scientific">Tanacetum cinerariifolium</name>
    <name type="common">Dalmatian daisy</name>
    <name type="synonym">Chrysanthemum cinerariifolium</name>
    <dbReference type="NCBI Taxonomy" id="118510"/>
    <lineage>
        <taxon>Eukaryota</taxon>
        <taxon>Viridiplantae</taxon>
        <taxon>Streptophyta</taxon>
        <taxon>Embryophyta</taxon>
        <taxon>Tracheophyta</taxon>
        <taxon>Spermatophyta</taxon>
        <taxon>Magnoliopsida</taxon>
        <taxon>eudicotyledons</taxon>
        <taxon>Gunneridae</taxon>
        <taxon>Pentapetalae</taxon>
        <taxon>asterids</taxon>
        <taxon>campanulids</taxon>
        <taxon>Asterales</taxon>
        <taxon>Asteraceae</taxon>
        <taxon>Asteroideae</taxon>
        <taxon>Anthemideae</taxon>
        <taxon>Anthemidinae</taxon>
        <taxon>Tanacetum</taxon>
    </lineage>
</organism>
<feature type="region of interest" description="Disordered" evidence="1">
    <location>
        <begin position="1"/>
        <end position="29"/>
    </location>
</feature>
<dbReference type="PANTHER" id="PTHR35046">
    <property type="entry name" value="ZINC KNUCKLE (CCHC-TYPE) FAMILY PROTEIN"/>
    <property type="match status" value="1"/>
</dbReference>
<sequence length="967" mass="111140">MPGKERPRNTRQGGDPAEPVANRDPRDIEEIERLQQRIRELEIRQDERNEETESNSVVWDDGFDGEENPFGRRPPPQARSQNHGDILRSLGVRVEIPKFTGTSQLDEFIDWISTVERVFDLRDIPDNLKVKVVAIKLRKYASLWQDAFLEYHSLMQNNSSVEQFIADFDRLRMRCGVDEDEEQQLVTFVDDTTCEFDTDGEDGVAPQDEQVVYPDQGESLAVQRVLSATVDKTGDDTLWLRNNIFRTKRTTKGNVCIVIIDRGSYDNMVATTMVDRLGLSVQDHPEPYQLTWLKRECLPLMREIKHCIDFLPGASIPNKPAYRMNPKEFEELHRQVTELLAKGLIRESMSPYAVPALLVSKHGGAYHLLDQLHDTKFFSKIDLRSVYQQIRLRPGDEWKTAIKTRDGLYEWMVMPFGLSNAPSTFMGLMNHIFCDFIGRFVVVYFEDILIFSPNIQQHLQYLRDVFIVLKDQKLFANHGKCHFLITEIVFLGYLISGDGIQMDKTKVHAITSSPPPKTLHDVRSFHGLDSFYRGFIRNFSTIVAPITECLKGSSFVWTDEAQQAFDDLKIRVTSALVLALPNFHEVFQVECDASGLANGGVLSQGKRPIAFFSEKLNETRRKYSTYDKEFYAIIQNALSRSHSLLTSIHLQVYGFDVFQHLYIDDLDFASAWKGCPAPPFHKFIKHDGFLFKNNRLCVPRCSLRDAITLEYHQGGLGGHFGRDKTVGLIRDRFYWPNVVKDVSRIVELLNRPWEDVSIDFVLGLPHTQRQKDSIMVVVDRFSKMAHFVPCAKTYNASQVARLYFYEIIRLHALLGTIRNKGIWYYLKPNLPTTGPIMVPQYQKRANQHCKRVVFNEGDLVWIHLHKECFSRGRFGKLQPRGDGPFNVLKRINDNAYKIELPGHYNVFATFNVGDLTRYVPLDDDDVDVVDSRSSPFLDREDDVDPSLATNTFGFLHSDPFDILGANP</sequence>
<gene>
    <name evidence="6" type="ORF">Tci_025187</name>
</gene>
<dbReference type="Gene3D" id="3.10.10.10">
    <property type="entry name" value="HIV Type 1 Reverse Transcriptase, subunit A, domain 1"/>
    <property type="match status" value="2"/>
</dbReference>
<comment type="caution">
    <text evidence="6">The sequence shown here is derived from an EMBL/GenBank/DDBJ whole genome shotgun (WGS) entry which is preliminary data.</text>
</comment>
<dbReference type="InterPro" id="IPR041588">
    <property type="entry name" value="Integrase_H2C2"/>
</dbReference>
<evidence type="ECO:0000259" key="2">
    <source>
        <dbReference type="Pfam" id="PF00078"/>
    </source>
</evidence>
<dbReference type="Pfam" id="PF24626">
    <property type="entry name" value="SH3_Tf2-1"/>
    <property type="match status" value="1"/>
</dbReference>
<dbReference type="InterPro" id="IPR000477">
    <property type="entry name" value="RT_dom"/>
</dbReference>
<dbReference type="Gene3D" id="3.30.420.10">
    <property type="entry name" value="Ribonuclease H-like superfamily/Ribonuclease H"/>
    <property type="match status" value="1"/>
</dbReference>
<feature type="region of interest" description="Disordered" evidence="1">
    <location>
        <begin position="41"/>
        <end position="83"/>
    </location>
</feature>
<evidence type="ECO:0000259" key="3">
    <source>
        <dbReference type="Pfam" id="PF17919"/>
    </source>
</evidence>
<dbReference type="Gene3D" id="1.10.340.70">
    <property type="match status" value="1"/>
</dbReference>
<dbReference type="AlphaFoldDB" id="A0A6L2KW44"/>
<proteinExistence type="predicted"/>
<dbReference type="PANTHER" id="PTHR35046:SF23">
    <property type="entry name" value="NUCLEOTIDYLTRANSFERASE, RIBONUCLEASE H"/>
    <property type="match status" value="1"/>
</dbReference>
<evidence type="ECO:0000259" key="5">
    <source>
        <dbReference type="Pfam" id="PF24626"/>
    </source>
</evidence>
<feature type="domain" description="Tf2-1-like SH3-like" evidence="5">
    <location>
        <begin position="857"/>
        <end position="919"/>
    </location>
</feature>